<evidence type="ECO:0000313" key="3">
    <source>
        <dbReference type="Proteomes" id="UP000002964"/>
    </source>
</evidence>
<evidence type="ECO:0000256" key="1">
    <source>
        <dbReference type="SAM" id="MobiDB-lite"/>
    </source>
</evidence>
<proteinExistence type="predicted"/>
<dbReference type="EMBL" id="JH603168">
    <property type="protein sequence ID" value="EIC22975.1"/>
    <property type="molecule type" value="Genomic_DNA"/>
</dbReference>
<dbReference type="OrthoDB" id="5771831at2"/>
<protein>
    <recommendedName>
        <fullName evidence="4">STI1 domain-containing protein</fullName>
    </recommendedName>
</protein>
<name>H8YWZ9_9GAMM</name>
<dbReference type="Proteomes" id="UP000002964">
    <property type="component" value="Unassembled WGS sequence"/>
</dbReference>
<dbReference type="RefSeq" id="WP_009147060.1">
    <property type="nucleotide sequence ID" value="NZ_CP121471.1"/>
</dbReference>
<feature type="region of interest" description="Disordered" evidence="1">
    <location>
        <begin position="78"/>
        <end position="97"/>
    </location>
</feature>
<reference evidence="3" key="1">
    <citation type="submission" date="2011-06" db="EMBL/GenBank/DDBJ databases">
        <authorList>
            <consortium name="US DOE Joint Genome Institute (JGI-PGF)"/>
            <person name="Lucas S."/>
            <person name="Han J."/>
            <person name="Lapidus A."/>
            <person name="Cheng J.-F."/>
            <person name="Goodwin L."/>
            <person name="Pitluck S."/>
            <person name="Peters L."/>
            <person name="Land M.L."/>
            <person name="Hauser L."/>
            <person name="Vogl K."/>
            <person name="Liu Z."/>
            <person name="Overmann J."/>
            <person name="Frigaard N.-U."/>
            <person name="Bryant D.A."/>
            <person name="Woyke T.J."/>
        </authorList>
    </citation>
    <scope>NUCLEOTIDE SEQUENCE [LARGE SCALE GENOMIC DNA]</scope>
    <source>
        <strain evidence="3">970</strain>
    </source>
</reference>
<organism evidence="2 3">
    <name type="scientific">Thiorhodovibrio frisius</name>
    <dbReference type="NCBI Taxonomy" id="631362"/>
    <lineage>
        <taxon>Bacteria</taxon>
        <taxon>Pseudomonadati</taxon>
        <taxon>Pseudomonadota</taxon>
        <taxon>Gammaproteobacteria</taxon>
        <taxon>Chromatiales</taxon>
        <taxon>Chromatiaceae</taxon>
        <taxon>Thiorhodovibrio</taxon>
    </lineage>
</organism>
<dbReference type="eggNOG" id="ENOG50331J0">
    <property type="taxonomic scope" value="Bacteria"/>
</dbReference>
<gene>
    <name evidence="2" type="ORF">Thi970DRAFT_00624</name>
</gene>
<keyword evidence="3" id="KW-1185">Reference proteome</keyword>
<reference evidence="2 3" key="2">
    <citation type="submission" date="2011-11" db="EMBL/GenBank/DDBJ databases">
        <authorList>
            <consortium name="US DOE Joint Genome Institute"/>
            <person name="Lucas S."/>
            <person name="Han J."/>
            <person name="Lapidus A."/>
            <person name="Cheng J.-F."/>
            <person name="Goodwin L."/>
            <person name="Pitluck S."/>
            <person name="Peters L."/>
            <person name="Ovchinnikova G."/>
            <person name="Zhang X."/>
            <person name="Detter J.C."/>
            <person name="Han C."/>
            <person name="Tapia R."/>
            <person name="Land M."/>
            <person name="Hauser L."/>
            <person name="Kyrpides N."/>
            <person name="Ivanova N."/>
            <person name="Pagani I."/>
            <person name="Vogl K."/>
            <person name="Liu Z."/>
            <person name="Overmann J."/>
            <person name="Frigaard N.-U."/>
            <person name="Bryant D."/>
            <person name="Woyke T."/>
        </authorList>
    </citation>
    <scope>NUCLEOTIDE SEQUENCE [LARGE SCALE GENOMIC DNA]</scope>
    <source>
        <strain evidence="2 3">970</strain>
    </source>
</reference>
<accession>H8YWZ9</accession>
<evidence type="ECO:0000313" key="2">
    <source>
        <dbReference type="EMBL" id="EIC22975.1"/>
    </source>
</evidence>
<sequence>MKSMNLRPSGRLTIGRVLLVSVWLLTANTLVAGESRIELEDGSLITGEVLSSDGRSYRIRSRTLGTIEIDAEQIRSLRPSGSAGTSAGTSAGATANNQRVESIQKGIAADSGLLGSIMALENDPALQEALADDEFMRAISERDFETLRNHPTIRKLLENPQMRAIVDQIQGN</sequence>
<feature type="compositionally biased region" description="Low complexity" evidence="1">
    <location>
        <begin position="80"/>
        <end position="95"/>
    </location>
</feature>
<dbReference type="HOGENOM" id="CLU_126455_0_0_6"/>
<dbReference type="AlphaFoldDB" id="H8YWZ9"/>
<evidence type="ECO:0008006" key="4">
    <source>
        <dbReference type="Google" id="ProtNLM"/>
    </source>
</evidence>